<gene>
    <name evidence="2" type="ORF">A3A87_03985</name>
</gene>
<name>A0A1F6U4E3_9PROT</name>
<feature type="signal peptide" evidence="1">
    <location>
        <begin position="1"/>
        <end position="23"/>
    </location>
</feature>
<dbReference type="SUPFAM" id="SSF103247">
    <property type="entry name" value="TT1751-like"/>
    <property type="match status" value="1"/>
</dbReference>
<dbReference type="InterPro" id="IPR035923">
    <property type="entry name" value="TT1751-like_sf"/>
</dbReference>
<accession>A0A1F6U4E3</accession>
<proteinExistence type="predicted"/>
<sequence>MTRIIALALSFGLLSGGLSPAMAAEPDHLKLYTSKRGFDTVKEDLQIAITNHGLVLDHTSHISAMLDRTGKDLGASKTIYGKAESLQFCSASVSRRNMEADPSNIIFCPYIIVIYTLPQDPKMVYVGYRRPIPAGSEASRASTKAIEDLLDGIVKEALNLK</sequence>
<dbReference type="Gene3D" id="3.30.310.70">
    <property type="entry name" value="TT1751-like domain"/>
    <property type="match status" value="1"/>
</dbReference>
<dbReference type="Proteomes" id="UP000179037">
    <property type="component" value="Unassembled WGS sequence"/>
</dbReference>
<evidence type="ECO:0000256" key="1">
    <source>
        <dbReference type="SAM" id="SignalP"/>
    </source>
</evidence>
<reference evidence="2 3" key="1">
    <citation type="journal article" date="2016" name="Nat. Commun.">
        <title>Thousands of microbial genomes shed light on interconnected biogeochemical processes in an aquifer system.</title>
        <authorList>
            <person name="Anantharaman K."/>
            <person name="Brown C.T."/>
            <person name="Hug L.A."/>
            <person name="Sharon I."/>
            <person name="Castelle C.J."/>
            <person name="Probst A.J."/>
            <person name="Thomas B.C."/>
            <person name="Singh A."/>
            <person name="Wilkins M.J."/>
            <person name="Karaoz U."/>
            <person name="Brodie E.L."/>
            <person name="Williams K.H."/>
            <person name="Hubbard S.S."/>
            <person name="Banfield J.F."/>
        </authorList>
    </citation>
    <scope>NUCLEOTIDE SEQUENCE [LARGE SCALE GENOMIC DNA]</scope>
</reference>
<dbReference type="EMBL" id="MFTC01000024">
    <property type="protein sequence ID" value="OGI52169.1"/>
    <property type="molecule type" value="Genomic_DNA"/>
</dbReference>
<evidence type="ECO:0000313" key="3">
    <source>
        <dbReference type="Proteomes" id="UP000179037"/>
    </source>
</evidence>
<protein>
    <submittedName>
        <fullName evidence="2">Uncharacterized protein</fullName>
    </submittedName>
</protein>
<feature type="chain" id="PRO_5009526967" evidence="1">
    <location>
        <begin position="24"/>
        <end position="161"/>
    </location>
</feature>
<keyword evidence="1" id="KW-0732">Signal</keyword>
<comment type="caution">
    <text evidence="2">The sequence shown here is derived from an EMBL/GenBank/DDBJ whole genome shotgun (WGS) entry which is preliminary data.</text>
</comment>
<organism evidence="2 3">
    <name type="scientific">Candidatus Muproteobacteria bacterium RIFCSPLOWO2_01_FULL_60_18</name>
    <dbReference type="NCBI Taxonomy" id="1817768"/>
    <lineage>
        <taxon>Bacteria</taxon>
        <taxon>Pseudomonadati</taxon>
        <taxon>Pseudomonadota</taxon>
        <taxon>Candidatus Muproteobacteria</taxon>
    </lineage>
</organism>
<dbReference type="STRING" id="1817768.A3A87_03985"/>
<dbReference type="AlphaFoldDB" id="A0A1F6U4E3"/>
<evidence type="ECO:0000313" key="2">
    <source>
        <dbReference type="EMBL" id="OGI52169.1"/>
    </source>
</evidence>